<accession>A0A9D3XMT5</accession>
<reference evidence="1" key="1">
    <citation type="submission" date="2021-09" db="EMBL/GenBank/DDBJ databases">
        <title>The genome of Mauremys mutica provides insights into the evolution of semi-aquatic lifestyle.</title>
        <authorList>
            <person name="Gong S."/>
            <person name="Gao Y."/>
        </authorList>
    </citation>
    <scope>NUCLEOTIDE SEQUENCE</scope>
    <source>
        <strain evidence="1">MM-2020</strain>
        <tissue evidence="1">Muscle</tissue>
    </source>
</reference>
<proteinExistence type="predicted"/>
<organism evidence="1 2">
    <name type="scientific">Mauremys mutica</name>
    <name type="common">yellowpond turtle</name>
    <dbReference type="NCBI Taxonomy" id="74926"/>
    <lineage>
        <taxon>Eukaryota</taxon>
        <taxon>Metazoa</taxon>
        <taxon>Chordata</taxon>
        <taxon>Craniata</taxon>
        <taxon>Vertebrata</taxon>
        <taxon>Euteleostomi</taxon>
        <taxon>Archelosauria</taxon>
        <taxon>Testudinata</taxon>
        <taxon>Testudines</taxon>
        <taxon>Cryptodira</taxon>
        <taxon>Durocryptodira</taxon>
        <taxon>Testudinoidea</taxon>
        <taxon>Geoemydidae</taxon>
        <taxon>Geoemydinae</taxon>
        <taxon>Mauremys</taxon>
    </lineage>
</organism>
<dbReference type="EMBL" id="JAHDVG010000467">
    <property type="protein sequence ID" value="KAH1181925.1"/>
    <property type="molecule type" value="Genomic_DNA"/>
</dbReference>
<gene>
    <name evidence="1" type="ORF">KIL84_009679</name>
</gene>
<comment type="caution">
    <text evidence="1">The sequence shown here is derived from an EMBL/GenBank/DDBJ whole genome shotgun (WGS) entry which is preliminary data.</text>
</comment>
<dbReference type="AlphaFoldDB" id="A0A9D3XMT5"/>
<protein>
    <submittedName>
        <fullName evidence="1">Uncharacterized protein</fullName>
    </submittedName>
</protein>
<keyword evidence="2" id="KW-1185">Reference proteome</keyword>
<sequence>MCCTLYPWRLHYHTLTAICAFYTPCAHSPWLIVLYGNSELHITVQTSHCNDTISTDYTRCITPLCIFHTYYPTLVLNTDCTLIVEYYIEIVPLPYVHCSFQATMVLLYHGLAQIMISGQWHKSRVMPQSAESLWISVNVSESKR</sequence>
<evidence type="ECO:0000313" key="1">
    <source>
        <dbReference type="EMBL" id="KAH1181925.1"/>
    </source>
</evidence>
<dbReference type="Proteomes" id="UP000827986">
    <property type="component" value="Unassembled WGS sequence"/>
</dbReference>
<name>A0A9D3XMT5_9SAUR</name>
<evidence type="ECO:0000313" key="2">
    <source>
        <dbReference type="Proteomes" id="UP000827986"/>
    </source>
</evidence>